<evidence type="ECO:0000313" key="2">
    <source>
        <dbReference type="EMBL" id="VEL15620.1"/>
    </source>
</evidence>
<keyword evidence="1" id="KW-0732">Signal</keyword>
<name>A0A448WMR4_9PLAT</name>
<dbReference type="AlphaFoldDB" id="A0A448WMR4"/>
<protein>
    <recommendedName>
        <fullName evidence="4">Secreted protein</fullName>
    </recommendedName>
</protein>
<sequence>MLLALMISITWRTKAQHELSASQEVEPRSAGLAYIHITARTKQDRQTNGDRGLHHTRPLIPLKNRVLQSRRTLQTNGGAHAHVIMTGLIPKGLQFDYIRLSLIGFTRY</sequence>
<evidence type="ECO:0008006" key="4">
    <source>
        <dbReference type="Google" id="ProtNLM"/>
    </source>
</evidence>
<evidence type="ECO:0000256" key="1">
    <source>
        <dbReference type="SAM" id="SignalP"/>
    </source>
</evidence>
<dbReference type="Proteomes" id="UP000784294">
    <property type="component" value="Unassembled WGS sequence"/>
</dbReference>
<feature type="chain" id="PRO_5019006046" description="Secreted protein" evidence="1">
    <location>
        <begin position="16"/>
        <end position="108"/>
    </location>
</feature>
<feature type="signal peptide" evidence="1">
    <location>
        <begin position="1"/>
        <end position="15"/>
    </location>
</feature>
<dbReference type="EMBL" id="CAAALY010025227">
    <property type="protein sequence ID" value="VEL15620.1"/>
    <property type="molecule type" value="Genomic_DNA"/>
</dbReference>
<comment type="caution">
    <text evidence="2">The sequence shown here is derived from an EMBL/GenBank/DDBJ whole genome shotgun (WGS) entry which is preliminary data.</text>
</comment>
<accession>A0A448WMR4</accession>
<gene>
    <name evidence="2" type="ORF">PXEA_LOCUS9060</name>
</gene>
<reference evidence="2" key="1">
    <citation type="submission" date="2018-11" db="EMBL/GenBank/DDBJ databases">
        <authorList>
            <consortium name="Pathogen Informatics"/>
        </authorList>
    </citation>
    <scope>NUCLEOTIDE SEQUENCE</scope>
</reference>
<keyword evidence="3" id="KW-1185">Reference proteome</keyword>
<evidence type="ECO:0000313" key="3">
    <source>
        <dbReference type="Proteomes" id="UP000784294"/>
    </source>
</evidence>
<organism evidence="2 3">
    <name type="scientific">Protopolystoma xenopodis</name>
    <dbReference type="NCBI Taxonomy" id="117903"/>
    <lineage>
        <taxon>Eukaryota</taxon>
        <taxon>Metazoa</taxon>
        <taxon>Spiralia</taxon>
        <taxon>Lophotrochozoa</taxon>
        <taxon>Platyhelminthes</taxon>
        <taxon>Monogenea</taxon>
        <taxon>Polyopisthocotylea</taxon>
        <taxon>Polystomatidea</taxon>
        <taxon>Polystomatidae</taxon>
        <taxon>Protopolystoma</taxon>
    </lineage>
</organism>
<proteinExistence type="predicted"/>